<dbReference type="Proteomes" id="UP000199478">
    <property type="component" value="Unassembled WGS sequence"/>
</dbReference>
<dbReference type="AlphaFoldDB" id="A0A1I6G3H4"/>
<gene>
    <name evidence="2" type="ORF">SAMN04488005_1012</name>
</gene>
<keyword evidence="3" id="KW-1185">Reference proteome</keyword>
<reference evidence="3" key="1">
    <citation type="submission" date="2016-10" db="EMBL/GenBank/DDBJ databases">
        <authorList>
            <person name="Varghese N."/>
            <person name="Submissions S."/>
        </authorList>
    </citation>
    <scope>NUCLEOTIDE SEQUENCE [LARGE SCALE GENOMIC DNA]</scope>
    <source>
        <strain evidence="3">DSM 26879</strain>
    </source>
</reference>
<evidence type="ECO:0000313" key="3">
    <source>
        <dbReference type="Proteomes" id="UP000199478"/>
    </source>
</evidence>
<sequence length="102" mass="11233">MLGGLIGYHSSPFFENLLISDPDHPGFPLNSWEGMREMGIAILTVHGIFIWPVVLLVIDHFIIRRSGAKLAAEVAIADTQAQLERAAETQRRIAAAKDRGLI</sequence>
<keyword evidence="1" id="KW-0472">Membrane</keyword>
<protein>
    <submittedName>
        <fullName evidence="2">Uncharacterized protein</fullName>
    </submittedName>
</protein>
<dbReference type="EMBL" id="FOYP01000001">
    <property type="protein sequence ID" value="SFR36729.1"/>
    <property type="molecule type" value="Genomic_DNA"/>
</dbReference>
<keyword evidence="1" id="KW-0812">Transmembrane</keyword>
<accession>A0A1I6G3H4</accession>
<evidence type="ECO:0000313" key="2">
    <source>
        <dbReference type="EMBL" id="SFR36729.1"/>
    </source>
</evidence>
<organism evidence="2 3">
    <name type="scientific">Yoonia tamlensis</name>
    <dbReference type="NCBI Taxonomy" id="390270"/>
    <lineage>
        <taxon>Bacteria</taxon>
        <taxon>Pseudomonadati</taxon>
        <taxon>Pseudomonadota</taxon>
        <taxon>Alphaproteobacteria</taxon>
        <taxon>Rhodobacterales</taxon>
        <taxon>Paracoccaceae</taxon>
        <taxon>Yoonia</taxon>
    </lineage>
</organism>
<dbReference type="STRING" id="390270.SAMN04488005_1012"/>
<evidence type="ECO:0000256" key="1">
    <source>
        <dbReference type="SAM" id="Phobius"/>
    </source>
</evidence>
<keyword evidence="1" id="KW-1133">Transmembrane helix</keyword>
<name>A0A1I6G3H4_9RHOB</name>
<proteinExistence type="predicted"/>
<feature type="transmembrane region" description="Helical" evidence="1">
    <location>
        <begin position="38"/>
        <end position="58"/>
    </location>
</feature>